<name>A0ABU6ULK7_9FABA</name>
<dbReference type="EMBL" id="JASCZI010121492">
    <property type="protein sequence ID" value="MED6161961.1"/>
    <property type="molecule type" value="Genomic_DNA"/>
</dbReference>
<proteinExistence type="predicted"/>
<evidence type="ECO:0000313" key="1">
    <source>
        <dbReference type="EMBL" id="MED6161961.1"/>
    </source>
</evidence>
<feature type="non-terminal residue" evidence="1">
    <location>
        <position position="1"/>
    </location>
</feature>
<gene>
    <name evidence="1" type="ORF">PIB30_065881</name>
</gene>
<protein>
    <submittedName>
        <fullName evidence="1">Uncharacterized protein</fullName>
    </submittedName>
</protein>
<reference evidence="1 2" key="1">
    <citation type="journal article" date="2023" name="Plants (Basel)">
        <title>Bridging the Gap: Combining Genomics and Transcriptomics Approaches to Understand Stylosanthes scabra, an Orphan Legume from the Brazilian Caatinga.</title>
        <authorList>
            <person name="Ferreira-Neto J.R.C."/>
            <person name="da Silva M.D."/>
            <person name="Binneck E."/>
            <person name="de Melo N.F."/>
            <person name="da Silva R.H."/>
            <person name="de Melo A.L.T.M."/>
            <person name="Pandolfi V."/>
            <person name="Bustamante F.O."/>
            <person name="Brasileiro-Vidal A.C."/>
            <person name="Benko-Iseppon A.M."/>
        </authorList>
    </citation>
    <scope>NUCLEOTIDE SEQUENCE [LARGE SCALE GENOMIC DNA]</scope>
    <source>
        <tissue evidence="1">Leaves</tissue>
    </source>
</reference>
<accession>A0ABU6ULK7</accession>
<sequence length="70" mass="8201">GRKRDIHHHLCESRLTILIYLHYVCSYLSAASKGGMNKVKRLYLKSNTGVRKSKPILVEKGYSRYLYEEQ</sequence>
<keyword evidence="2" id="KW-1185">Reference proteome</keyword>
<organism evidence="1 2">
    <name type="scientific">Stylosanthes scabra</name>
    <dbReference type="NCBI Taxonomy" id="79078"/>
    <lineage>
        <taxon>Eukaryota</taxon>
        <taxon>Viridiplantae</taxon>
        <taxon>Streptophyta</taxon>
        <taxon>Embryophyta</taxon>
        <taxon>Tracheophyta</taxon>
        <taxon>Spermatophyta</taxon>
        <taxon>Magnoliopsida</taxon>
        <taxon>eudicotyledons</taxon>
        <taxon>Gunneridae</taxon>
        <taxon>Pentapetalae</taxon>
        <taxon>rosids</taxon>
        <taxon>fabids</taxon>
        <taxon>Fabales</taxon>
        <taxon>Fabaceae</taxon>
        <taxon>Papilionoideae</taxon>
        <taxon>50 kb inversion clade</taxon>
        <taxon>dalbergioids sensu lato</taxon>
        <taxon>Dalbergieae</taxon>
        <taxon>Pterocarpus clade</taxon>
        <taxon>Stylosanthes</taxon>
    </lineage>
</organism>
<comment type="caution">
    <text evidence="1">The sequence shown here is derived from an EMBL/GenBank/DDBJ whole genome shotgun (WGS) entry which is preliminary data.</text>
</comment>
<dbReference type="Proteomes" id="UP001341840">
    <property type="component" value="Unassembled WGS sequence"/>
</dbReference>
<evidence type="ECO:0000313" key="2">
    <source>
        <dbReference type="Proteomes" id="UP001341840"/>
    </source>
</evidence>